<evidence type="ECO:0000256" key="8">
    <source>
        <dbReference type="ARBA" id="ARBA00023157"/>
    </source>
</evidence>
<dbReference type="Proteomes" id="UP000887578">
    <property type="component" value="Unplaced"/>
</dbReference>
<keyword evidence="9" id="KW-0325">Glycoprotein</keyword>
<evidence type="ECO:0000313" key="13">
    <source>
        <dbReference type="WBParaSite" id="PDA_v2.g27432.t1"/>
    </source>
</evidence>
<dbReference type="AlphaFoldDB" id="A0A914Q7M1"/>
<dbReference type="GO" id="GO:0006508">
    <property type="term" value="P:proteolysis"/>
    <property type="evidence" value="ECO:0007669"/>
    <property type="project" value="UniProtKB-KW"/>
</dbReference>
<keyword evidence="7" id="KW-0378">Hydrolase</keyword>
<name>A0A914Q7M1_9BILA</name>
<dbReference type="Pfam" id="PF00026">
    <property type="entry name" value="Asp"/>
    <property type="match status" value="1"/>
</dbReference>
<feature type="domain" description="Peptidase A1" evidence="11">
    <location>
        <begin position="32"/>
        <end position="343"/>
    </location>
</feature>
<dbReference type="PRINTS" id="PR00792">
    <property type="entry name" value="PEPSIN"/>
</dbReference>
<dbReference type="Gene3D" id="2.40.70.10">
    <property type="entry name" value="Acid Proteases"/>
    <property type="match status" value="2"/>
</dbReference>
<dbReference type="PANTHER" id="PTHR47966:SF45">
    <property type="entry name" value="PEPTIDASE A1 DOMAIN-CONTAINING PROTEIN"/>
    <property type="match status" value="1"/>
</dbReference>
<dbReference type="CDD" id="cd05471">
    <property type="entry name" value="pepsin_like"/>
    <property type="match status" value="1"/>
</dbReference>
<keyword evidence="12" id="KW-1185">Reference proteome</keyword>
<sequence length="347" mass="39038">MKLIIRILGTLSGFYKSGVISEDAIDVLDVEYLAHISIGRQRFIVSLDTGSSDFWIPDISCSVCSKQHRYNSNRSLHYVENGQKWAIQNGLGNAQGFLGNDTLYIFGENSTRLDIPKTIFGQANFIDPHFQEAGFDGMLGLAFPSLSQFLALPPIYNAFQQGLLDEPIFTVYLQKRGNLNHVPGGVFTYGGLDTEHCSTEIDYHPLSRSTYYQFTIDSVSFWGETTGIGISGPWETISDTGTSFMYGPREIVKQFAEMVGATLNEENGIYDINCNATFGDLQFLIGDKWYSIKSEQLIIEHGKNQCWFAFFGKDDYPQWNFGDPWIRSYCNIYDMGNQSIGFAKIIA</sequence>
<dbReference type="InterPro" id="IPR033121">
    <property type="entry name" value="PEPTIDASE_A1"/>
</dbReference>
<evidence type="ECO:0000256" key="4">
    <source>
        <dbReference type="ARBA" id="ARBA00022670"/>
    </source>
</evidence>
<dbReference type="InterPro" id="IPR001461">
    <property type="entry name" value="Aspartic_peptidase_A1"/>
</dbReference>
<proteinExistence type="inferred from homology"/>
<dbReference type="InterPro" id="IPR034164">
    <property type="entry name" value="Pepsin-like_dom"/>
</dbReference>
<accession>A0A914Q7M1</accession>
<keyword evidence="3" id="KW-0964">Secreted</keyword>
<dbReference type="InterPro" id="IPR021109">
    <property type="entry name" value="Peptidase_aspartic_dom_sf"/>
</dbReference>
<evidence type="ECO:0000256" key="9">
    <source>
        <dbReference type="ARBA" id="ARBA00023180"/>
    </source>
</evidence>
<feature type="active site" evidence="10">
    <location>
        <position position="48"/>
    </location>
</feature>
<dbReference type="SUPFAM" id="SSF50630">
    <property type="entry name" value="Acid proteases"/>
    <property type="match status" value="1"/>
</dbReference>
<comment type="subcellular location">
    <subcellularLocation>
        <location evidence="1">Secreted</location>
    </subcellularLocation>
</comment>
<evidence type="ECO:0000256" key="3">
    <source>
        <dbReference type="ARBA" id="ARBA00022525"/>
    </source>
</evidence>
<dbReference type="FunFam" id="2.40.70.10:FF:000008">
    <property type="entry name" value="Cathepsin D"/>
    <property type="match status" value="1"/>
</dbReference>
<keyword evidence="5" id="KW-0732">Signal</keyword>
<dbReference type="WBParaSite" id="PDA_v2.g27432.t1">
    <property type="protein sequence ID" value="PDA_v2.g27432.t1"/>
    <property type="gene ID" value="PDA_v2.g27432"/>
</dbReference>
<evidence type="ECO:0000256" key="7">
    <source>
        <dbReference type="ARBA" id="ARBA00022801"/>
    </source>
</evidence>
<evidence type="ECO:0000259" key="11">
    <source>
        <dbReference type="PROSITE" id="PS51767"/>
    </source>
</evidence>
<evidence type="ECO:0000256" key="6">
    <source>
        <dbReference type="ARBA" id="ARBA00022750"/>
    </source>
</evidence>
<dbReference type="GO" id="GO:0004190">
    <property type="term" value="F:aspartic-type endopeptidase activity"/>
    <property type="evidence" value="ECO:0007669"/>
    <property type="project" value="UniProtKB-KW"/>
</dbReference>
<evidence type="ECO:0000256" key="10">
    <source>
        <dbReference type="PIRSR" id="PIRSR601461-1"/>
    </source>
</evidence>
<dbReference type="FunFam" id="2.40.70.10:FF:000058">
    <property type="entry name" value="ASpartyl Protease"/>
    <property type="match status" value="1"/>
</dbReference>
<evidence type="ECO:0000313" key="12">
    <source>
        <dbReference type="Proteomes" id="UP000887578"/>
    </source>
</evidence>
<evidence type="ECO:0000256" key="1">
    <source>
        <dbReference type="ARBA" id="ARBA00004613"/>
    </source>
</evidence>
<evidence type="ECO:0000256" key="2">
    <source>
        <dbReference type="ARBA" id="ARBA00007447"/>
    </source>
</evidence>
<dbReference type="PROSITE" id="PS51767">
    <property type="entry name" value="PEPTIDASE_A1"/>
    <property type="match status" value="1"/>
</dbReference>
<dbReference type="GO" id="GO:0005764">
    <property type="term" value="C:lysosome"/>
    <property type="evidence" value="ECO:0007669"/>
    <property type="project" value="TreeGrafter"/>
</dbReference>
<organism evidence="12 13">
    <name type="scientific">Panagrolaimus davidi</name>
    <dbReference type="NCBI Taxonomy" id="227884"/>
    <lineage>
        <taxon>Eukaryota</taxon>
        <taxon>Metazoa</taxon>
        <taxon>Ecdysozoa</taxon>
        <taxon>Nematoda</taxon>
        <taxon>Chromadorea</taxon>
        <taxon>Rhabditida</taxon>
        <taxon>Tylenchina</taxon>
        <taxon>Panagrolaimomorpha</taxon>
        <taxon>Panagrolaimoidea</taxon>
        <taxon>Panagrolaimidae</taxon>
        <taxon>Panagrolaimus</taxon>
    </lineage>
</organism>
<keyword evidence="4" id="KW-0645">Protease</keyword>
<keyword evidence="8" id="KW-1015">Disulfide bond</keyword>
<reference evidence="13" key="1">
    <citation type="submission" date="2022-11" db="UniProtKB">
        <authorList>
            <consortium name="WormBaseParasite"/>
        </authorList>
    </citation>
    <scope>IDENTIFICATION</scope>
</reference>
<protein>
    <submittedName>
        <fullName evidence="13">Peptidase A1 domain-containing protein</fullName>
    </submittedName>
</protein>
<dbReference type="PANTHER" id="PTHR47966">
    <property type="entry name" value="BETA-SITE APP-CLEAVING ENZYME, ISOFORM A-RELATED"/>
    <property type="match status" value="1"/>
</dbReference>
<keyword evidence="6" id="KW-0064">Aspartyl protease</keyword>
<comment type="similarity">
    <text evidence="2">Belongs to the peptidase A1 family.</text>
</comment>
<evidence type="ECO:0000256" key="5">
    <source>
        <dbReference type="ARBA" id="ARBA00022729"/>
    </source>
</evidence>
<dbReference type="GO" id="GO:0005576">
    <property type="term" value="C:extracellular region"/>
    <property type="evidence" value="ECO:0007669"/>
    <property type="project" value="UniProtKB-SubCell"/>
</dbReference>
<feature type="active site" evidence="10">
    <location>
        <position position="239"/>
    </location>
</feature>